<dbReference type="EMBL" id="FNDJ01000001">
    <property type="protein sequence ID" value="SDH10049.1"/>
    <property type="molecule type" value="Genomic_DNA"/>
</dbReference>
<feature type="transmembrane region" description="Helical" evidence="2">
    <location>
        <begin position="154"/>
        <end position="180"/>
    </location>
</feature>
<evidence type="ECO:0000313" key="4">
    <source>
        <dbReference type="Proteomes" id="UP000199202"/>
    </source>
</evidence>
<feature type="transmembrane region" description="Helical" evidence="2">
    <location>
        <begin position="250"/>
        <end position="270"/>
    </location>
</feature>
<name>A0A1G7ZN28_9ACTN</name>
<dbReference type="RefSeq" id="WP_090928532.1">
    <property type="nucleotide sequence ID" value="NZ_FNDJ01000001.1"/>
</dbReference>
<dbReference type="STRING" id="633440.SAMN05421869_101465"/>
<sequence>MLTTTTWIPAAGPASDGADTGVWLAVVLVALCTLGGAWLARRAVERLTVWLMVASAVLLVIAVTDLLPAAWQGAAAHGVPQWLVGTCAALGFLVIAYFTRGGGAHGHDLPAGAGRHAPGLHRRAGEAAGAALFGGVGTAVALVVHRMLDGATLALAASVVVVVALAVHSASEGLAVAALLGMARRRLWPWLAISCVSPALGVVVATVRPIPGHVAPILLGTVAGVLARTAVVGFRLAAGQGSGRLPRRHLVVAGTVAATVAGGLGTVQWIGATPSAHEGQAYPAPRTNHPLPPPYEPLLRTRPMPTNGPLLRSGPESSGGPLLRSGLAPSGGSLLRSGPGSSGGSRLRSGPAPSGGSLLGSVPTPSYGSDLRVRTETTPSLGRFLSGPARAWPHLHAGSAPPRETPHGPYVRSDPMPPHSGSAPAPSAEVRKRTQLQRRVGWER</sequence>
<feature type="region of interest" description="Disordered" evidence="1">
    <location>
        <begin position="278"/>
        <end position="372"/>
    </location>
</feature>
<feature type="transmembrane region" description="Helical" evidence="2">
    <location>
        <begin position="213"/>
        <end position="238"/>
    </location>
</feature>
<feature type="compositionally biased region" description="Low complexity" evidence="1">
    <location>
        <begin position="308"/>
        <end position="361"/>
    </location>
</feature>
<keyword evidence="2" id="KW-0812">Transmembrane</keyword>
<dbReference type="AlphaFoldDB" id="A0A1G7ZN28"/>
<gene>
    <name evidence="3" type="ORF">SAMN05421869_101465</name>
</gene>
<keyword evidence="2" id="KW-1133">Transmembrane helix</keyword>
<feature type="transmembrane region" description="Helical" evidence="2">
    <location>
        <begin position="127"/>
        <end position="148"/>
    </location>
</feature>
<feature type="transmembrane region" description="Helical" evidence="2">
    <location>
        <begin position="20"/>
        <end position="40"/>
    </location>
</feature>
<dbReference type="OrthoDB" id="4226602at2"/>
<reference evidence="3 4" key="1">
    <citation type="submission" date="2016-10" db="EMBL/GenBank/DDBJ databases">
        <authorList>
            <person name="de Groot N.N."/>
        </authorList>
    </citation>
    <scope>NUCLEOTIDE SEQUENCE [LARGE SCALE GENOMIC DNA]</scope>
    <source>
        <strain evidence="3 4">CGMCC 4.6533</strain>
    </source>
</reference>
<feature type="transmembrane region" description="Helical" evidence="2">
    <location>
        <begin position="79"/>
        <end position="98"/>
    </location>
</feature>
<evidence type="ECO:0000256" key="1">
    <source>
        <dbReference type="SAM" id="MobiDB-lite"/>
    </source>
</evidence>
<accession>A0A1G7ZN28</accession>
<dbReference type="Proteomes" id="UP000199202">
    <property type="component" value="Unassembled WGS sequence"/>
</dbReference>
<keyword evidence="4" id="KW-1185">Reference proteome</keyword>
<feature type="compositionally biased region" description="Low complexity" evidence="1">
    <location>
        <begin position="419"/>
        <end position="428"/>
    </location>
</feature>
<feature type="region of interest" description="Disordered" evidence="1">
    <location>
        <begin position="392"/>
        <end position="444"/>
    </location>
</feature>
<evidence type="ECO:0000256" key="2">
    <source>
        <dbReference type="SAM" id="Phobius"/>
    </source>
</evidence>
<feature type="transmembrane region" description="Helical" evidence="2">
    <location>
        <begin position="187"/>
        <end position="207"/>
    </location>
</feature>
<feature type="transmembrane region" description="Helical" evidence="2">
    <location>
        <begin position="47"/>
        <end position="67"/>
    </location>
</feature>
<protein>
    <submittedName>
        <fullName evidence="3">Zinc transporter ZupT</fullName>
    </submittedName>
</protein>
<proteinExistence type="predicted"/>
<organism evidence="3 4">
    <name type="scientific">Nonomuraea jiangxiensis</name>
    <dbReference type="NCBI Taxonomy" id="633440"/>
    <lineage>
        <taxon>Bacteria</taxon>
        <taxon>Bacillati</taxon>
        <taxon>Actinomycetota</taxon>
        <taxon>Actinomycetes</taxon>
        <taxon>Streptosporangiales</taxon>
        <taxon>Streptosporangiaceae</taxon>
        <taxon>Nonomuraea</taxon>
    </lineage>
</organism>
<keyword evidence="2" id="KW-0472">Membrane</keyword>
<evidence type="ECO:0000313" key="3">
    <source>
        <dbReference type="EMBL" id="SDH10049.1"/>
    </source>
</evidence>